<reference evidence="3 4" key="1">
    <citation type="submission" date="2018-04" db="EMBL/GenBank/DDBJ databases">
        <title>Active sludge and wastewater microbial communities from Klosterneuburg, Austria.</title>
        <authorList>
            <person name="Wagner M."/>
        </authorList>
    </citation>
    <scope>NUCLEOTIDE SEQUENCE [LARGE SCALE GENOMIC DNA]</scope>
    <source>
        <strain evidence="3 4">Nm4</strain>
    </source>
</reference>
<evidence type="ECO:0000256" key="1">
    <source>
        <dbReference type="SAM" id="MobiDB-lite"/>
    </source>
</evidence>
<feature type="signal peptide" evidence="2">
    <location>
        <begin position="1"/>
        <end position="21"/>
    </location>
</feature>
<dbReference type="EMBL" id="QAOL01000022">
    <property type="protein sequence ID" value="PTQ83684.1"/>
    <property type="molecule type" value="Genomic_DNA"/>
</dbReference>
<evidence type="ECO:0000256" key="2">
    <source>
        <dbReference type="SAM" id="SignalP"/>
    </source>
</evidence>
<feature type="compositionally biased region" description="Basic and acidic residues" evidence="1">
    <location>
        <begin position="58"/>
        <end position="87"/>
    </location>
</feature>
<dbReference type="Proteomes" id="UP000244110">
    <property type="component" value="Unassembled WGS sequence"/>
</dbReference>
<dbReference type="RefSeq" id="WP_107787038.1">
    <property type="nucleotide sequence ID" value="NZ_QAOL01000022.1"/>
</dbReference>
<feature type="compositionally biased region" description="Basic and acidic residues" evidence="1">
    <location>
        <begin position="36"/>
        <end position="49"/>
    </location>
</feature>
<accession>A0A2T5IIL5</accession>
<sequence length="87" mass="9625">MKITTLIVLFASSLFFSHAFATETLSEKAGATKVEMNRDANKSMNRVDEATCTGTDTECAKQKAQNRGEEAKDYVKDKSSEIKNKVD</sequence>
<organism evidence="3 4">
    <name type="scientific">Nitrosomonas ureae</name>
    <dbReference type="NCBI Taxonomy" id="44577"/>
    <lineage>
        <taxon>Bacteria</taxon>
        <taxon>Pseudomonadati</taxon>
        <taxon>Pseudomonadota</taxon>
        <taxon>Betaproteobacteria</taxon>
        <taxon>Nitrosomonadales</taxon>
        <taxon>Nitrosomonadaceae</taxon>
        <taxon>Nitrosomonas</taxon>
    </lineage>
</organism>
<evidence type="ECO:0000313" key="4">
    <source>
        <dbReference type="Proteomes" id="UP000244110"/>
    </source>
</evidence>
<gene>
    <name evidence="3" type="ORF">C8R28_10228</name>
</gene>
<comment type="caution">
    <text evidence="3">The sequence shown here is derived from an EMBL/GenBank/DDBJ whole genome shotgun (WGS) entry which is preliminary data.</text>
</comment>
<evidence type="ECO:0000313" key="3">
    <source>
        <dbReference type="EMBL" id="PTQ83684.1"/>
    </source>
</evidence>
<keyword evidence="2" id="KW-0732">Signal</keyword>
<proteinExistence type="predicted"/>
<dbReference type="AlphaFoldDB" id="A0A2T5IIL5"/>
<protein>
    <submittedName>
        <fullName evidence="3">Uncharacterized protein</fullName>
    </submittedName>
</protein>
<feature type="chain" id="PRO_5015735240" evidence="2">
    <location>
        <begin position="22"/>
        <end position="87"/>
    </location>
</feature>
<name>A0A2T5IIL5_9PROT</name>
<feature type="region of interest" description="Disordered" evidence="1">
    <location>
        <begin position="36"/>
        <end position="87"/>
    </location>
</feature>